<keyword evidence="3" id="KW-1003">Cell membrane</keyword>
<dbReference type="Pfam" id="PF02472">
    <property type="entry name" value="ExbD"/>
    <property type="match status" value="1"/>
</dbReference>
<name>A0ABN6RY04_9BACT</name>
<dbReference type="RefSeq" id="WP_264981741.1">
    <property type="nucleotide sequence ID" value="NZ_AP026708.1"/>
</dbReference>
<evidence type="ECO:0000256" key="5">
    <source>
        <dbReference type="ARBA" id="ARBA00022989"/>
    </source>
</evidence>
<keyword evidence="7" id="KW-0653">Protein transport</keyword>
<organism evidence="9 10">
    <name type="scientific">Pseudodesulfovibrio portus</name>
    <dbReference type="NCBI Taxonomy" id="231439"/>
    <lineage>
        <taxon>Bacteria</taxon>
        <taxon>Pseudomonadati</taxon>
        <taxon>Thermodesulfobacteriota</taxon>
        <taxon>Desulfovibrionia</taxon>
        <taxon>Desulfovibrionales</taxon>
        <taxon>Desulfovibrionaceae</taxon>
    </lineage>
</organism>
<keyword evidence="10" id="KW-1185">Reference proteome</keyword>
<comment type="similarity">
    <text evidence="2 7">Belongs to the ExbD/TolR family.</text>
</comment>
<keyword evidence="4 7" id="KW-0812">Transmembrane</keyword>
<dbReference type="Proteomes" id="UP001061361">
    <property type="component" value="Chromosome"/>
</dbReference>
<accession>A0ABN6RY04</accession>
<evidence type="ECO:0000313" key="9">
    <source>
        <dbReference type="EMBL" id="BDQ34853.1"/>
    </source>
</evidence>
<reference evidence="9" key="1">
    <citation type="submission" date="2022-08" db="EMBL/GenBank/DDBJ databases">
        <title>Genome Sequence of the sulphate-reducing bacterium, Pseudodesulfovibrio portus JCM14722.</title>
        <authorList>
            <person name="Kondo R."/>
            <person name="Kataoka T."/>
        </authorList>
    </citation>
    <scope>NUCLEOTIDE SEQUENCE</scope>
    <source>
        <strain evidence="9">JCM 14722</strain>
    </source>
</reference>
<evidence type="ECO:0000256" key="8">
    <source>
        <dbReference type="SAM" id="Phobius"/>
    </source>
</evidence>
<feature type="transmembrane region" description="Helical" evidence="8">
    <location>
        <begin position="16"/>
        <end position="38"/>
    </location>
</feature>
<evidence type="ECO:0000256" key="6">
    <source>
        <dbReference type="ARBA" id="ARBA00023136"/>
    </source>
</evidence>
<comment type="subcellular location">
    <subcellularLocation>
        <location evidence="1">Cell membrane</location>
        <topology evidence="1">Single-pass membrane protein</topology>
    </subcellularLocation>
    <subcellularLocation>
        <location evidence="7">Cell membrane</location>
        <topology evidence="7">Single-pass type II membrane protein</topology>
    </subcellularLocation>
</comment>
<proteinExistence type="inferred from homology"/>
<evidence type="ECO:0000256" key="3">
    <source>
        <dbReference type="ARBA" id="ARBA00022475"/>
    </source>
</evidence>
<protein>
    <submittedName>
        <fullName evidence="9">Biopolymer transporter ExbD</fullName>
    </submittedName>
</protein>
<evidence type="ECO:0000256" key="1">
    <source>
        <dbReference type="ARBA" id="ARBA00004162"/>
    </source>
</evidence>
<keyword evidence="5 8" id="KW-1133">Transmembrane helix</keyword>
<evidence type="ECO:0000256" key="2">
    <source>
        <dbReference type="ARBA" id="ARBA00005811"/>
    </source>
</evidence>
<dbReference type="PANTHER" id="PTHR30558">
    <property type="entry name" value="EXBD MEMBRANE COMPONENT OF PMF-DRIVEN MACROMOLECULE IMPORT SYSTEM"/>
    <property type="match status" value="1"/>
</dbReference>
<sequence>MISWTRARPRPAAPDITPLLDVVFILLIFFVVSTVFAARGMDMDLPPAESSTPVYGTSMEIELRADGGLSWDAMPITRDALDNRLRVIAGLPFGKQPQNILFKADPEARVEDFVRIVDLVRTHGFSNLVIVTRSTDGHAGAGGRP</sequence>
<keyword evidence="6 8" id="KW-0472">Membrane</keyword>
<dbReference type="PANTHER" id="PTHR30558:SF3">
    <property type="entry name" value="BIOPOLYMER TRANSPORT PROTEIN EXBD-RELATED"/>
    <property type="match status" value="1"/>
</dbReference>
<keyword evidence="7" id="KW-0813">Transport</keyword>
<dbReference type="InterPro" id="IPR003400">
    <property type="entry name" value="ExbD"/>
</dbReference>
<evidence type="ECO:0000256" key="7">
    <source>
        <dbReference type="RuleBase" id="RU003879"/>
    </source>
</evidence>
<evidence type="ECO:0000256" key="4">
    <source>
        <dbReference type="ARBA" id="ARBA00022692"/>
    </source>
</evidence>
<dbReference type="Gene3D" id="3.30.420.270">
    <property type="match status" value="1"/>
</dbReference>
<evidence type="ECO:0000313" key="10">
    <source>
        <dbReference type="Proteomes" id="UP001061361"/>
    </source>
</evidence>
<gene>
    <name evidence="9" type="ORF">JCM14722_23950</name>
</gene>
<dbReference type="EMBL" id="AP026708">
    <property type="protein sequence ID" value="BDQ34853.1"/>
    <property type="molecule type" value="Genomic_DNA"/>
</dbReference>